<feature type="transmembrane region" description="Helical" evidence="2">
    <location>
        <begin position="43"/>
        <end position="63"/>
    </location>
</feature>
<organism evidence="3 4">
    <name type="scientific">Duncaniella muris</name>
    <dbReference type="NCBI Taxonomy" id="2094150"/>
    <lineage>
        <taxon>Bacteria</taxon>
        <taxon>Pseudomonadati</taxon>
        <taxon>Bacteroidota</taxon>
        <taxon>Bacteroidia</taxon>
        <taxon>Bacteroidales</taxon>
        <taxon>Muribaculaceae</taxon>
        <taxon>Duncaniella</taxon>
    </lineage>
</organism>
<proteinExistence type="predicted"/>
<feature type="region of interest" description="Disordered" evidence="1">
    <location>
        <begin position="398"/>
        <end position="417"/>
    </location>
</feature>
<keyword evidence="2" id="KW-0472">Membrane</keyword>
<dbReference type="EMBL" id="PUEC01000020">
    <property type="protein sequence ID" value="PWB01541.1"/>
    <property type="molecule type" value="Genomic_DNA"/>
</dbReference>
<feature type="region of interest" description="Disordered" evidence="1">
    <location>
        <begin position="332"/>
        <end position="391"/>
    </location>
</feature>
<protein>
    <recommendedName>
        <fullName evidence="5">Mobilization protein</fullName>
    </recommendedName>
</protein>
<dbReference type="RefSeq" id="WP_107032662.1">
    <property type="nucleotide sequence ID" value="NZ_PUEC01000020.1"/>
</dbReference>
<evidence type="ECO:0000313" key="4">
    <source>
        <dbReference type="Proteomes" id="UP000244905"/>
    </source>
</evidence>
<keyword evidence="2" id="KW-0812">Transmembrane</keyword>
<reference evidence="4" key="1">
    <citation type="submission" date="2018-02" db="EMBL/GenBank/DDBJ databases">
        <authorList>
            <person name="Clavel T."/>
            <person name="Strowig T."/>
        </authorList>
    </citation>
    <scope>NUCLEOTIDE SEQUENCE [LARGE SCALE GENOMIC DNA]</scope>
    <source>
        <strain evidence="4">DSM 103720</strain>
    </source>
</reference>
<dbReference type="AlphaFoldDB" id="A0A2V1IP17"/>
<evidence type="ECO:0000256" key="1">
    <source>
        <dbReference type="SAM" id="MobiDB-lite"/>
    </source>
</evidence>
<gene>
    <name evidence="3" type="ORF">C5O23_09245</name>
</gene>
<evidence type="ECO:0000313" key="3">
    <source>
        <dbReference type="EMBL" id="PWB01541.1"/>
    </source>
</evidence>
<keyword evidence="4" id="KW-1185">Reference proteome</keyword>
<name>A0A2V1IP17_9BACT</name>
<feature type="compositionally biased region" description="Acidic residues" evidence="1">
    <location>
        <begin position="352"/>
        <end position="391"/>
    </location>
</feature>
<keyword evidence="2" id="KW-1133">Transmembrane helix</keyword>
<evidence type="ECO:0008006" key="5">
    <source>
        <dbReference type="Google" id="ProtNLM"/>
    </source>
</evidence>
<feature type="transmembrane region" description="Helical" evidence="2">
    <location>
        <begin position="12"/>
        <end position="31"/>
    </location>
</feature>
<sequence>MKDLFKGHHPWLLVLVIAVDIFSALTIRHSILSKGESEFNANVFFLIVIVAGLALYALLVEFLSGKDMPLIGETEEKEAKIVQQIPVSQPVIDINSSTPQSKERPLSRGDFEDMMLNVVTKLRQETAIPPEASLKKHDETGVVSFNINDMKESAASLVQSQEDAKYRFACEYTAEKLGPYVKPCDLEKLFFRLGLFQRASSPNWDSRTPEEIEANIPAARIEVASPIEKWALLHFGWNMGRLFGKPNNFINHFLKTTFHYHLDGLSDNQLPKKLKQNPLQGVIKIEERFDKGLTIADYNIEEYTTTSANTEASNIEPATEKVVKETIPKTAAPISYKPNPPISTEEKSKIDESEEAQEPADEERDDYDDLNDYDEDRDMDNDNDEPMDDEEWAAFVQRSMERGKDSRSLDCGDLIAG</sequence>
<dbReference type="GeneID" id="82526524"/>
<evidence type="ECO:0000256" key="2">
    <source>
        <dbReference type="SAM" id="Phobius"/>
    </source>
</evidence>
<dbReference type="Proteomes" id="UP000244905">
    <property type="component" value="Unassembled WGS sequence"/>
</dbReference>
<comment type="caution">
    <text evidence="3">The sequence shown here is derived from an EMBL/GenBank/DDBJ whole genome shotgun (WGS) entry which is preliminary data.</text>
</comment>
<feature type="compositionally biased region" description="Basic and acidic residues" evidence="1">
    <location>
        <begin position="399"/>
        <end position="410"/>
    </location>
</feature>
<accession>A0A2V1IP17</accession>